<keyword evidence="3" id="KW-0611">Plant defense</keyword>
<dbReference type="GO" id="GO:0043531">
    <property type="term" value="F:ADP binding"/>
    <property type="evidence" value="ECO:0007669"/>
    <property type="project" value="InterPro"/>
</dbReference>
<feature type="domain" description="Disease resistance N-terminal" evidence="7">
    <location>
        <begin position="119"/>
        <end position="178"/>
    </location>
</feature>
<protein>
    <recommendedName>
        <fullName evidence="9">NB-ARC domain-containing protein</fullName>
    </recommendedName>
</protein>
<keyword evidence="4" id="KW-0067">ATP-binding</keyword>
<evidence type="ECO:0000256" key="2">
    <source>
        <dbReference type="ARBA" id="ARBA00022741"/>
    </source>
</evidence>
<evidence type="ECO:0008006" key="9">
    <source>
        <dbReference type="Google" id="ProtNLM"/>
    </source>
</evidence>
<evidence type="ECO:0000256" key="4">
    <source>
        <dbReference type="ARBA" id="ARBA00022840"/>
    </source>
</evidence>
<evidence type="ECO:0000259" key="5">
    <source>
        <dbReference type="Pfam" id="PF00931"/>
    </source>
</evidence>
<proteinExistence type="predicted"/>
<dbReference type="EMBL" id="OIVN01004113">
    <property type="protein sequence ID" value="SPD15533.1"/>
    <property type="molecule type" value="Genomic_DNA"/>
</dbReference>
<keyword evidence="1" id="KW-0677">Repeat</keyword>
<dbReference type="GO" id="GO:0005524">
    <property type="term" value="F:ATP binding"/>
    <property type="evidence" value="ECO:0007669"/>
    <property type="project" value="UniProtKB-KW"/>
</dbReference>
<dbReference type="InterPro" id="IPR027417">
    <property type="entry name" value="P-loop_NTPase"/>
</dbReference>
<gene>
    <name evidence="8" type="ORF">FSB_LOCUS43415</name>
</gene>
<dbReference type="FunFam" id="3.40.50.300:FF:001091">
    <property type="entry name" value="Probable disease resistance protein At1g61300"/>
    <property type="match status" value="1"/>
</dbReference>
<dbReference type="InterPro" id="IPR002182">
    <property type="entry name" value="NB-ARC"/>
</dbReference>
<dbReference type="InterPro" id="IPR041118">
    <property type="entry name" value="Rx_N"/>
</dbReference>
<keyword evidence="2" id="KW-0547">Nucleotide-binding</keyword>
<dbReference type="Gene3D" id="3.40.50.300">
    <property type="entry name" value="P-loop containing nucleotide triphosphate hydrolases"/>
    <property type="match status" value="1"/>
</dbReference>
<reference evidence="8" key="1">
    <citation type="submission" date="2018-02" db="EMBL/GenBank/DDBJ databases">
        <authorList>
            <person name="Cohen D.B."/>
            <person name="Kent A.D."/>
        </authorList>
    </citation>
    <scope>NUCLEOTIDE SEQUENCE</scope>
</reference>
<feature type="domain" description="NB-ARC" evidence="5">
    <location>
        <begin position="249"/>
        <end position="418"/>
    </location>
</feature>
<evidence type="ECO:0000256" key="1">
    <source>
        <dbReference type="ARBA" id="ARBA00022737"/>
    </source>
</evidence>
<evidence type="ECO:0000313" key="8">
    <source>
        <dbReference type="EMBL" id="SPD15533.1"/>
    </source>
</evidence>
<dbReference type="PRINTS" id="PR00364">
    <property type="entry name" value="DISEASERSIST"/>
</dbReference>
<evidence type="ECO:0000259" key="6">
    <source>
        <dbReference type="Pfam" id="PF12481"/>
    </source>
</evidence>
<dbReference type="Pfam" id="PF00931">
    <property type="entry name" value="NB-ARC"/>
    <property type="match status" value="1"/>
</dbReference>
<dbReference type="Gene3D" id="1.20.5.4130">
    <property type="match status" value="1"/>
</dbReference>
<evidence type="ECO:0000256" key="3">
    <source>
        <dbReference type="ARBA" id="ARBA00022821"/>
    </source>
</evidence>
<evidence type="ECO:0000259" key="7">
    <source>
        <dbReference type="Pfam" id="PF18052"/>
    </source>
</evidence>
<dbReference type="InterPro" id="IPR024286">
    <property type="entry name" value="DUF3700"/>
</dbReference>
<feature type="domain" description="DUF3700" evidence="6">
    <location>
        <begin position="2"/>
        <end position="59"/>
    </location>
</feature>
<dbReference type="AlphaFoldDB" id="A0A2N9HUZ9"/>
<sequence>MFAFILYESTSKATFIAADSDGSVPFFWGNDSGGHLVLSDDAEIVKKGCGKSFAPFPKGEASAKGRQFWPGVWCNFHFGCRDLRGNLLACQQELEVLPTGPQTTDLVNVSICSTAVVISLELTISTIQAVLLDAEEKQVKNRGLTVWLEQLKDVFYDAVDVLDEFECEALRRQVVKTHGSAPGQVLSSFNPLGFSHKMSHKINGIRERLEEIAKHRAQFLLVERLDDKRIVQREMTHSFVHDSDVIGRDDDKEKIIDLLMHPGDDGTVPVISIVGIGGLGKTTLAQWVYNDERVAKNFASRIWVCVSEEFTVLKLAKEILKSVGGEISENMSMDKVQASLRSYLKEKRFFIVLDDVWNEDRNKWIGLKKLLIEGAKGSKIVVTTRSHKVAKVMAPGPIHDLIGLPEDDCLFLFLKWAFVEGEEKQYPKLVEIGKQIVKKCSGVPLAVRTLGSLLYSKTEERDWISIRDNEIWNLEQKEDDILPALRLSYNQLPSYLKQCFAYCSLSEAPNCIGKPGNLEM</sequence>
<dbReference type="InterPro" id="IPR042197">
    <property type="entry name" value="Apaf_helical"/>
</dbReference>
<dbReference type="SUPFAM" id="SSF52540">
    <property type="entry name" value="P-loop containing nucleoside triphosphate hydrolases"/>
    <property type="match status" value="1"/>
</dbReference>
<dbReference type="Gene3D" id="1.10.8.430">
    <property type="entry name" value="Helical domain of apoptotic protease-activating factors"/>
    <property type="match status" value="1"/>
</dbReference>
<dbReference type="GO" id="GO:0006952">
    <property type="term" value="P:defense response"/>
    <property type="evidence" value="ECO:0007669"/>
    <property type="project" value="UniProtKB-KW"/>
</dbReference>
<name>A0A2N9HUZ9_FAGSY</name>
<dbReference type="PANTHER" id="PTHR36766:SF61">
    <property type="entry name" value="NB-ARC DOMAIN DISEASE RESISTANCE PROTEIN"/>
    <property type="match status" value="1"/>
</dbReference>
<dbReference type="PANTHER" id="PTHR36766">
    <property type="entry name" value="PLANT BROAD-SPECTRUM MILDEW RESISTANCE PROTEIN RPW8"/>
    <property type="match status" value="1"/>
</dbReference>
<dbReference type="Pfam" id="PF18052">
    <property type="entry name" value="Rx_N"/>
    <property type="match status" value="1"/>
</dbReference>
<accession>A0A2N9HUZ9</accession>
<organism evidence="8">
    <name type="scientific">Fagus sylvatica</name>
    <name type="common">Beechnut</name>
    <dbReference type="NCBI Taxonomy" id="28930"/>
    <lineage>
        <taxon>Eukaryota</taxon>
        <taxon>Viridiplantae</taxon>
        <taxon>Streptophyta</taxon>
        <taxon>Embryophyta</taxon>
        <taxon>Tracheophyta</taxon>
        <taxon>Spermatophyta</taxon>
        <taxon>Magnoliopsida</taxon>
        <taxon>eudicotyledons</taxon>
        <taxon>Gunneridae</taxon>
        <taxon>Pentapetalae</taxon>
        <taxon>rosids</taxon>
        <taxon>fabids</taxon>
        <taxon>Fagales</taxon>
        <taxon>Fagaceae</taxon>
        <taxon>Fagus</taxon>
    </lineage>
</organism>
<dbReference type="Pfam" id="PF12481">
    <property type="entry name" value="DUF3700"/>
    <property type="match status" value="1"/>
</dbReference>